<feature type="compositionally biased region" description="Basic and acidic residues" evidence="1">
    <location>
        <begin position="9"/>
        <end position="19"/>
    </location>
</feature>
<name>A0A9N7TWB7_PLEPL</name>
<organism evidence="2 3">
    <name type="scientific">Pleuronectes platessa</name>
    <name type="common">European plaice</name>
    <dbReference type="NCBI Taxonomy" id="8262"/>
    <lineage>
        <taxon>Eukaryota</taxon>
        <taxon>Metazoa</taxon>
        <taxon>Chordata</taxon>
        <taxon>Craniata</taxon>
        <taxon>Vertebrata</taxon>
        <taxon>Euteleostomi</taxon>
        <taxon>Actinopterygii</taxon>
        <taxon>Neopterygii</taxon>
        <taxon>Teleostei</taxon>
        <taxon>Neoteleostei</taxon>
        <taxon>Acanthomorphata</taxon>
        <taxon>Carangaria</taxon>
        <taxon>Pleuronectiformes</taxon>
        <taxon>Pleuronectoidei</taxon>
        <taxon>Pleuronectidae</taxon>
        <taxon>Pleuronectes</taxon>
    </lineage>
</organism>
<comment type="caution">
    <text evidence="2">The sequence shown here is derived from an EMBL/GenBank/DDBJ whole genome shotgun (WGS) entry which is preliminary data.</text>
</comment>
<reference evidence="2" key="1">
    <citation type="submission" date="2020-03" db="EMBL/GenBank/DDBJ databases">
        <authorList>
            <person name="Weist P."/>
        </authorList>
    </citation>
    <scope>NUCLEOTIDE SEQUENCE</scope>
</reference>
<protein>
    <submittedName>
        <fullName evidence="2">Uncharacterized protein</fullName>
    </submittedName>
</protein>
<evidence type="ECO:0000313" key="2">
    <source>
        <dbReference type="EMBL" id="CAB1419636.1"/>
    </source>
</evidence>
<dbReference type="Proteomes" id="UP001153269">
    <property type="component" value="Unassembled WGS sequence"/>
</dbReference>
<proteinExistence type="predicted"/>
<evidence type="ECO:0000256" key="1">
    <source>
        <dbReference type="SAM" id="MobiDB-lite"/>
    </source>
</evidence>
<feature type="region of interest" description="Disordered" evidence="1">
    <location>
        <begin position="1"/>
        <end position="36"/>
    </location>
</feature>
<dbReference type="EMBL" id="CADEAL010000402">
    <property type="protein sequence ID" value="CAB1419636.1"/>
    <property type="molecule type" value="Genomic_DNA"/>
</dbReference>
<keyword evidence="3" id="KW-1185">Reference proteome</keyword>
<evidence type="ECO:0000313" key="3">
    <source>
        <dbReference type="Proteomes" id="UP001153269"/>
    </source>
</evidence>
<gene>
    <name evidence="2" type="ORF">PLEPLA_LOCUS7485</name>
</gene>
<sequence length="73" mass="8128">MPLYGSRVKGLETKNKEKASPQVIKPVSISTPSHNPDYNHPSEMLLLSSGKLLQRGNMWLLLQGEQGLLKTKL</sequence>
<accession>A0A9N7TWB7</accession>
<dbReference type="AlphaFoldDB" id="A0A9N7TWB7"/>